<protein>
    <submittedName>
        <fullName evidence="2">Cardiolipin synthase</fullName>
    </submittedName>
</protein>
<organism evidence="2 3">
    <name type="scientific">Aeromicrobium choanae</name>
    <dbReference type="NCBI Taxonomy" id="1736691"/>
    <lineage>
        <taxon>Bacteria</taxon>
        <taxon>Bacillati</taxon>
        <taxon>Actinomycetota</taxon>
        <taxon>Actinomycetes</taxon>
        <taxon>Propionibacteriales</taxon>
        <taxon>Nocardioidaceae</taxon>
        <taxon>Aeromicrobium</taxon>
    </lineage>
</organism>
<gene>
    <name evidence="2" type="ORF">SAMN06295964_0227</name>
</gene>
<dbReference type="PROSITE" id="PS50035">
    <property type="entry name" value="PLD"/>
    <property type="match status" value="2"/>
</dbReference>
<sequence>MRFRSSPPRGLLRRFLIGSLLVQLGAVVSLMTATSIRKRLRGKGTEPLPRIEAEHFTIGGGNEVQVYVSGEALYDDMLAAIAGARRRILLESYIIKGDEMGRRFRRALRDAADRGVEVCVIYDGFANLVVPPSFFRFGHGVHMMRYPILPHRLAFFTPRAWGRNHRKILVVDDSIGFVGGYNIGSLYADEWRDTHVAVTGPAVWDLENAFIDFWNDVRPHESMKALSEATWDPHVRAHRNVPRQLIYPIRGMYLEAIDRATKSIEITQAYFIPDQNILQGLIDASHRGVQVRILVPKVSNHVVADFVARGYFGQLLDAGVEILRYSDHMVHAKTMTIDGEWSTIGTANIDRLSLTGNYEINLEILDDGLAAGMSRIFDRDAQSSQVLDAQAWRERPTIARLYERLLSPWRPLV</sequence>
<dbReference type="InterPro" id="IPR025202">
    <property type="entry name" value="PLD-like_dom"/>
</dbReference>
<dbReference type="Gene3D" id="3.30.870.10">
    <property type="entry name" value="Endonuclease Chain A"/>
    <property type="match status" value="2"/>
</dbReference>
<dbReference type="EMBL" id="LT796768">
    <property type="protein sequence ID" value="SKB03337.1"/>
    <property type="molecule type" value="Genomic_DNA"/>
</dbReference>
<feature type="domain" description="PLD phosphodiesterase" evidence="1">
    <location>
        <begin position="326"/>
        <end position="353"/>
    </location>
</feature>
<evidence type="ECO:0000313" key="3">
    <source>
        <dbReference type="Proteomes" id="UP000191040"/>
    </source>
</evidence>
<dbReference type="OrthoDB" id="9762009at2"/>
<name>A0A1T4YND5_9ACTN</name>
<dbReference type="STRING" id="1736691.SAMN06295964_0227"/>
<accession>A0A1T4YND5</accession>
<dbReference type="PANTHER" id="PTHR21248">
    <property type="entry name" value="CARDIOLIPIN SYNTHASE"/>
    <property type="match status" value="1"/>
</dbReference>
<dbReference type="SMART" id="SM00155">
    <property type="entry name" value="PLDc"/>
    <property type="match status" value="2"/>
</dbReference>
<feature type="domain" description="PLD phosphodiesterase" evidence="1">
    <location>
        <begin position="160"/>
        <end position="187"/>
    </location>
</feature>
<dbReference type="Proteomes" id="UP000191040">
    <property type="component" value="Chromosome I"/>
</dbReference>
<dbReference type="AlphaFoldDB" id="A0A1T4YND5"/>
<dbReference type="CDD" id="cd09112">
    <property type="entry name" value="PLDc_CLS_2"/>
    <property type="match status" value="1"/>
</dbReference>
<evidence type="ECO:0000259" key="1">
    <source>
        <dbReference type="PROSITE" id="PS50035"/>
    </source>
</evidence>
<reference evidence="3" key="1">
    <citation type="submission" date="2017-02" db="EMBL/GenBank/DDBJ databases">
        <authorList>
            <person name="Varghese N."/>
            <person name="Submissions S."/>
        </authorList>
    </citation>
    <scope>NUCLEOTIDE SEQUENCE [LARGE SCALE GENOMIC DNA]</scope>
    <source>
        <strain evidence="3">9H-4</strain>
    </source>
</reference>
<dbReference type="CDD" id="cd09110">
    <property type="entry name" value="PLDc_CLS_1"/>
    <property type="match status" value="1"/>
</dbReference>
<dbReference type="GO" id="GO:0030572">
    <property type="term" value="F:phosphatidyltransferase activity"/>
    <property type="evidence" value="ECO:0007669"/>
    <property type="project" value="UniProtKB-ARBA"/>
</dbReference>
<dbReference type="RefSeq" id="WP_078698441.1">
    <property type="nucleotide sequence ID" value="NZ_LT796768.1"/>
</dbReference>
<dbReference type="Pfam" id="PF13091">
    <property type="entry name" value="PLDc_2"/>
    <property type="match status" value="2"/>
</dbReference>
<proteinExistence type="predicted"/>
<dbReference type="SUPFAM" id="SSF56024">
    <property type="entry name" value="Phospholipase D/nuclease"/>
    <property type="match status" value="2"/>
</dbReference>
<dbReference type="PANTHER" id="PTHR21248:SF22">
    <property type="entry name" value="PHOSPHOLIPASE D"/>
    <property type="match status" value="1"/>
</dbReference>
<keyword evidence="3" id="KW-1185">Reference proteome</keyword>
<evidence type="ECO:0000313" key="2">
    <source>
        <dbReference type="EMBL" id="SKB03337.1"/>
    </source>
</evidence>
<dbReference type="GO" id="GO:0032049">
    <property type="term" value="P:cardiolipin biosynthetic process"/>
    <property type="evidence" value="ECO:0007669"/>
    <property type="project" value="UniProtKB-ARBA"/>
</dbReference>
<dbReference type="InterPro" id="IPR001736">
    <property type="entry name" value="PLipase_D/transphosphatidylase"/>
</dbReference>